<dbReference type="InterPro" id="IPR037126">
    <property type="entry name" value="PdaC/RsiV-like_sf"/>
</dbReference>
<evidence type="ECO:0000313" key="4">
    <source>
        <dbReference type="Proteomes" id="UP001275932"/>
    </source>
</evidence>
<proteinExistence type="predicted"/>
<keyword evidence="4" id="KW-1185">Reference proteome</keyword>
<feature type="domain" description="Deacetylase PdaC" evidence="2">
    <location>
        <begin position="15"/>
        <end position="99"/>
    </location>
</feature>
<comment type="caution">
    <text evidence="3">The sequence shown here is derived from an EMBL/GenBank/DDBJ whole genome shotgun (WGS) entry which is preliminary data.</text>
</comment>
<evidence type="ECO:0000259" key="1">
    <source>
        <dbReference type="Pfam" id="PF11738"/>
    </source>
</evidence>
<dbReference type="Pfam" id="PF11738">
    <property type="entry name" value="DUF3298"/>
    <property type="match status" value="1"/>
</dbReference>
<dbReference type="InterPro" id="IPR025303">
    <property type="entry name" value="PdaC"/>
</dbReference>
<reference evidence="3 4" key="1">
    <citation type="submission" date="2022-03" db="EMBL/GenBank/DDBJ databases">
        <title>Novel taxa within the pig intestine.</title>
        <authorList>
            <person name="Wylensek D."/>
            <person name="Bishof K."/>
            <person name="Afrizal A."/>
            <person name="Clavel T."/>
        </authorList>
    </citation>
    <scope>NUCLEOTIDE SEQUENCE [LARGE SCALE GENOMIC DNA]</scope>
    <source>
        <strain evidence="3 4">CLA-KB-P66</strain>
    </source>
</reference>
<dbReference type="InterPro" id="IPR021729">
    <property type="entry name" value="DUF3298"/>
</dbReference>
<gene>
    <name evidence="3" type="ORF">MOX91_04260</name>
</gene>
<dbReference type="Pfam" id="PF13739">
    <property type="entry name" value="PdaC"/>
    <property type="match status" value="1"/>
</dbReference>
<dbReference type="Gene3D" id="3.90.640.20">
    <property type="entry name" value="Heat-shock cognate protein, ATPase"/>
    <property type="match status" value="1"/>
</dbReference>
<dbReference type="Gene3D" id="3.30.565.40">
    <property type="entry name" value="Fervidobacterium nodosum Rt17-B1 like"/>
    <property type="match status" value="1"/>
</dbReference>
<dbReference type="EMBL" id="JALBUT010000004">
    <property type="protein sequence ID" value="MDX8415392.1"/>
    <property type="molecule type" value="Genomic_DNA"/>
</dbReference>
<evidence type="ECO:0000313" key="3">
    <source>
        <dbReference type="EMBL" id="MDX8415392.1"/>
    </source>
</evidence>
<feature type="domain" description="DUF3298" evidence="1">
    <location>
        <begin position="121"/>
        <end position="206"/>
    </location>
</feature>
<sequence>MNDCSVKGYSVNLDVCCNIFQFENPQENSPQDKINKIIFAEYTDYENFILTRFREFTASSDSPNYTGELRATSEVFINKPNFLSIKNRYYYYNHGAHGNIKESGMNFKILPNGEIKQLKISDVFDTSKDYLTPLIKLSIKKLKAKYGKDAFWDEMQNIEAEVLEDPEKEKYINSFIISNRNSLIFIFETLSFMPNSYGIPTIEIPINELYFYKGP</sequence>
<evidence type="ECO:0000259" key="2">
    <source>
        <dbReference type="Pfam" id="PF13739"/>
    </source>
</evidence>
<protein>
    <submittedName>
        <fullName evidence="3">DUF3298 and DUF4163 domain-containing protein</fullName>
    </submittedName>
</protein>
<dbReference type="Proteomes" id="UP001275932">
    <property type="component" value="Unassembled WGS sequence"/>
</dbReference>
<name>A0ABU4WIS4_9BACT</name>
<accession>A0ABU4WIS4</accession>
<organism evidence="3 4">
    <name type="scientific">Intestinicryptomonas porci</name>
    <dbReference type="NCBI Taxonomy" id="2926320"/>
    <lineage>
        <taxon>Bacteria</taxon>
        <taxon>Pseudomonadati</taxon>
        <taxon>Verrucomicrobiota</taxon>
        <taxon>Opitutia</taxon>
        <taxon>Opitutales</taxon>
        <taxon>Intestinicryptomonaceae</taxon>
        <taxon>Intestinicryptomonas</taxon>
    </lineage>
</organism>